<organism evidence="1">
    <name type="scientific">groundwater metagenome</name>
    <dbReference type="NCBI Taxonomy" id="717931"/>
    <lineage>
        <taxon>unclassified sequences</taxon>
        <taxon>metagenomes</taxon>
        <taxon>ecological metagenomes</taxon>
    </lineage>
</organism>
<dbReference type="EMBL" id="CCXY01000094">
    <property type="protein sequence ID" value="CEG11982.1"/>
    <property type="molecule type" value="Genomic_DNA"/>
</dbReference>
<name>A0A098E7I9_9ZZZZ</name>
<evidence type="ECO:0000313" key="1">
    <source>
        <dbReference type="EMBL" id="CEG11982.1"/>
    </source>
</evidence>
<dbReference type="AlphaFoldDB" id="A0A098E7I9"/>
<accession>A0A098E7I9</accession>
<proteinExistence type="predicted"/>
<sequence>MSSIEGSYTRPKHDVELSLLSGELVLCMADLYHMMNGWAGSASPINLSDIRIVMLA</sequence>
<protein>
    <submittedName>
        <fullName evidence="1">Uncharacterized protein</fullName>
    </submittedName>
</protein>
<reference evidence="1" key="1">
    <citation type="submission" date="2014-09" db="EMBL/GenBank/DDBJ databases">
        <authorList>
            <person name="Probst J Alexander"/>
        </authorList>
    </citation>
    <scope>NUCLEOTIDE SEQUENCE</scope>
</reference>
<gene>
    <name evidence="1" type="ORF">MSIBF_A1830016</name>
</gene>